<dbReference type="InParanoid" id="A0A6P7GPV6"/>
<dbReference type="GO" id="GO:0006310">
    <property type="term" value="P:DNA recombination"/>
    <property type="evidence" value="ECO:0007669"/>
    <property type="project" value="UniProtKB-KW"/>
</dbReference>
<name>A0A6P7GPV6_DIAVI</name>
<dbReference type="AlphaFoldDB" id="A0A6P7GPV6"/>
<dbReference type="InterPro" id="IPR011010">
    <property type="entry name" value="DNA_brk_join_enz"/>
</dbReference>
<keyword evidence="3" id="KW-1185">Reference proteome</keyword>
<evidence type="ECO:0000313" key="3">
    <source>
        <dbReference type="Proteomes" id="UP001652700"/>
    </source>
</evidence>
<organism evidence="4">
    <name type="scientific">Diabrotica virgifera virgifera</name>
    <name type="common">western corn rootworm</name>
    <dbReference type="NCBI Taxonomy" id="50390"/>
    <lineage>
        <taxon>Eukaryota</taxon>
        <taxon>Metazoa</taxon>
        <taxon>Ecdysozoa</taxon>
        <taxon>Arthropoda</taxon>
        <taxon>Hexapoda</taxon>
        <taxon>Insecta</taxon>
        <taxon>Pterygota</taxon>
        <taxon>Neoptera</taxon>
        <taxon>Endopterygota</taxon>
        <taxon>Coleoptera</taxon>
        <taxon>Polyphaga</taxon>
        <taxon>Cucujiformia</taxon>
        <taxon>Chrysomeloidea</taxon>
        <taxon>Chrysomelidae</taxon>
        <taxon>Galerucinae</taxon>
        <taxon>Diabroticina</taxon>
        <taxon>Diabroticites</taxon>
        <taxon>Diabrotica</taxon>
    </lineage>
</organism>
<sequence length="252" mass="29443">MTVTSEGSQYQVAYKRFMDWRKQQNLMNEVIEEKIEVTEEVLLAYFEELSKTLKATTLWKHYSILNTALLFYKGINIANFLSLKKFLKEKYEGYLPNKSKVFTSEEINKFIKEAPDFDHLLAKVILIMGVMCNCHKKELYNMKTHHLKDLESSISVEIPNQKTGTPRKFTMGGQFYKILKKYSDLRPKKGCDTSFFLNYHKGKCTTQKVGINRFGTMGKYIATWLNLENPELYTGHCFRKLSKSAHTIKIIQ</sequence>
<dbReference type="GO" id="GO:0003677">
    <property type="term" value="F:DNA binding"/>
    <property type="evidence" value="ECO:0007669"/>
    <property type="project" value="InterPro"/>
</dbReference>
<reference evidence="2" key="2">
    <citation type="submission" date="2025-05" db="UniProtKB">
        <authorList>
            <consortium name="EnsemblMetazoa"/>
        </authorList>
    </citation>
    <scope>IDENTIFICATION</scope>
</reference>
<dbReference type="KEGG" id="dvv:114339362"/>
<keyword evidence="1" id="KW-0233">DNA recombination</keyword>
<dbReference type="InterPro" id="IPR013762">
    <property type="entry name" value="Integrase-like_cat_sf"/>
</dbReference>
<evidence type="ECO:0000256" key="1">
    <source>
        <dbReference type="ARBA" id="ARBA00023172"/>
    </source>
</evidence>
<evidence type="ECO:0000313" key="4">
    <source>
        <dbReference type="RefSeq" id="XP_028145795.1"/>
    </source>
</evidence>
<dbReference type="GO" id="GO:0015074">
    <property type="term" value="P:DNA integration"/>
    <property type="evidence" value="ECO:0007669"/>
    <property type="project" value="InterPro"/>
</dbReference>
<protein>
    <submittedName>
        <fullName evidence="4">Uncharacterized protein LOC114339362</fullName>
    </submittedName>
</protein>
<reference evidence="4" key="1">
    <citation type="submission" date="2025-04" db="UniProtKB">
        <authorList>
            <consortium name="RefSeq"/>
        </authorList>
    </citation>
    <scope>IDENTIFICATION</scope>
    <source>
        <tissue evidence="4">Whole insect</tissue>
    </source>
</reference>
<dbReference type="GeneID" id="114339362"/>
<dbReference type="RefSeq" id="XP_028145795.1">
    <property type="nucleotide sequence ID" value="XM_028289994.1"/>
</dbReference>
<dbReference type="EnsemblMetazoa" id="XM_028289994.2">
    <property type="protein sequence ID" value="XP_028145795.1"/>
    <property type="gene ID" value="LOC114339362"/>
</dbReference>
<dbReference type="SUPFAM" id="SSF56349">
    <property type="entry name" value="DNA breaking-rejoining enzymes"/>
    <property type="match status" value="1"/>
</dbReference>
<proteinExistence type="predicted"/>
<dbReference type="Proteomes" id="UP001652700">
    <property type="component" value="Unplaced"/>
</dbReference>
<dbReference type="Gene3D" id="1.10.443.10">
    <property type="entry name" value="Intergrase catalytic core"/>
    <property type="match status" value="1"/>
</dbReference>
<accession>A0A6P7GPV6</accession>
<gene>
    <name evidence="4" type="primary">LOC114339362</name>
</gene>
<evidence type="ECO:0000313" key="2">
    <source>
        <dbReference type="EnsemblMetazoa" id="XP_028145795.1"/>
    </source>
</evidence>
<dbReference type="OrthoDB" id="6760274at2759"/>